<feature type="region of interest" description="Disordered" evidence="1">
    <location>
        <begin position="74"/>
        <end position="95"/>
    </location>
</feature>
<dbReference type="HOGENOM" id="CLU_1959941_0_0_1"/>
<dbReference type="GeneID" id="6073238"/>
<evidence type="ECO:0000313" key="2">
    <source>
        <dbReference type="EMBL" id="EDR12051.1"/>
    </source>
</evidence>
<dbReference type="AlphaFoldDB" id="B0D1U8"/>
<accession>B0D1U8</accession>
<organism evidence="3">
    <name type="scientific">Laccaria bicolor (strain S238N-H82 / ATCC MYA-4686)</name>
    <name type="common">Bicoloured deceiver</name>
    <name type="synonym">Laccaria laccata var. bicolor</name>
    <dbReference type="NCBI Taxonomy" id="486041"/>
    <lineage>
        <taxon>Eukaryota</taxon>
        <taxon>Fungi</taxon>
        <taxon>Dikarya</taxon>
        <taxon>Basidiomycota</taxon>
        <taxon>Agaricomycotina</taxon>
        <taxon>Agaricomycetes</taxon>
        <taxon>Agaricomycetidae</taxon>
        <taxon>Agaricales</taxon>
        <taxon>Agaricineae</taxon>
        <taxon>Hydnangiaceae</taxon>
        <taxon>Laccaria</taxon>
    </lineage>
</organism>
<dbReference type="EMBL" id="DS547095">
    <property type="protein sequence ID" value="EDR12051.1"/>
    <property type="molecule type" value="Genomic_DNA"/>
</dbReference>
<reference evidence="2 3" key="1">
    <citation type="journal article" date="2008" name="Nature">
        <title>The genome of Laccaria bicolor provides insights into mycorrhizal symbiosis.</title>
        <authorList>
            <person name="Martin F."/>
            <person name="Aerts A."/>
            <person name="Ahren D."/>
            <person name="Brun A."/>
            <person name="Danchin E.G.J."/>
            <person name="Duchaussoy F."/>
            <person name="Gibon J."/>
            <person name="Kohler A."/>
            <person name="Lindquist E."/>
            <person name="Pereda V."/>
            <person name="Salamov A."/>
            <person name="Shapiro H.J."/>
            <person name="Wuyts J."/>
            <person name="Blaudez D."/>
            <person name="Buee M."/>
            <person name="Brokstein P."/>
            <person name="Canbaeck B."/>
            <person name="Cohen D."/>
            <person name="Courty P.E."/>
            <person name="Coutinho P.M."/>
            <person name="Delaruelle C."/>
            <person name="Detter J.C."/>
            <person name="Deveau A."/>
            <person name="DiFazio S."/>
            <person name="Duplessis S."/>
            <person name="Fraissinet-Tachet L."/>
            <person name="Lucic E."/>
            <person name="Frey-Klett P."/>
            <person name="Fourrey C."/>
            <person name="Feussner I."/>
            <person name="Gay G."/>
            <person name="Grimwood J."/>
            <person name="Hoegger P.J."/>
            <person name="Jain P."/>
            <person name="Kilaru S."/>
            <person name="Labbe J."/>
            <person name="Lin Y.C."/>
            <person name="Legue V."/>
            <person name="Le Tacon F."/>
            <person name="Marmeisse R."/>
            <person name="Melayah D."/>
            <person name="Montanini B."/>
            <person name="Muratet M."/>
            <person name="Nehls U."/>
            <person name="Niculita-Hirzel H."/>
            <person name="Oudot-Le Secq M.P."/>
            <person name="Peter M."/>
            <person name="Quesneville H."/>
            <person name="Rajashekar B."/>
            <person name="Reich M."/>
            <person name="Rouhier N."/>
            <person name="Schmutz J."/>
            <person name="Yin T."/>
            <person name="Chalot M."/>
            <person name="Henrissat B."/>
            <person name="Kuees U."/>
            <person name="Lucas S."/>
            <person name="Van de Peer Y."/>
            <person name="Podila G.K."/>
            <person name="Polle A."/>
            <person name="Pukkila P.J."/>
            <person name="Richardson P.M."/>
            <person name="Rouze P."/>
            <person name="Sanders I.R."/>
            <person name="Stajich J.E."/>
            <person name="Tunlid A."/>
            <person name="Tuskan G."/>
            <person name="Grigoriev I.V."/>
        </authorList>
    </citation>
    <scope>NUCLEOTIDE SEQUENCE [LARGE SCALE GENOMIC DNA]</scope>
    <source>
        <strain evidence="3">S238N-H82 / ATCC MYA-4686</strain>
    </source>
</reference>
<dbReference type="STRING" id="486041.B0D1U8"/>
<sequence>MNSGEINEGTLACRITFCCLARWGLKVWCGGDSVPFFAHKLYQMDYSCNTKEFSMLDKFLPQETLNRPTVTRAVNNQSKAGTSNVNASANPSGTGAWPREVGVQCVFWNSGNGLSASQGISGLMTPSV</sequence>
<gene>
    <name evidence="2" type="ORF">LACBIDRAFT_324447</name>
</gene>
<protein>
    <submittedName>
        <fullName evidence="2">Predicted protein</fullName>
    </submittedName>
</protein>
<dbReference type="KEGG" id="lbc:LACBIDRAFT_324447"/>
<dbReference type="Proteomes" id="UP000001194">
    <property type="component" value="Unassembled WGS sequence"/>
</dbReference>
<feature type="compositionally biased region" description="Polar residues" evidence="1">
    <location>
        <begin position="74"/>
        <end position="93"/>
    </location>
</feature>
<proteinExistence type="predicted"/>
<evidence type="ECO:0000313" key="3">
    <source>
        <dbReference type="Proteomes" id="UP000001194"/>
    </source>
</evidence>
<dbReference type="InParanoid" id="B0D1U8"/>
<keyword evidence="3" id="KW-1185">Reference proteome</keyword>
<evidence type="ECO:0000256" key="1">
    <source>
        <dbReference type="SAM" id="MobiDB-lite"/>
    </source>
</evidence>
<name>B0D1U8_LACBS</name>
<dbReference type="OrthoDB" id="3118934at2759"/>
<dbReference type="RefSeq" id="XP_001877948.1">
    <property type="nucleotide sequence ID" value="XM_001877913.1"/>
</dbReference>